<dbReference type="NCBIfam" id="TIGR00543">
    <property type="entry name" value="isochor_syn"/>
    <property type="match status" value="1"/>
</dbReference>
<evidence type="ECO:0000256" key="3">
    <source>
        <dbReference type="ARBA" id="ARBA00012824"/>
    </source>
</evidence>
<dbReference type="GO" id="GO:0008909">
    <property type="term" value="F:isochorismate synthase activity"/>
    <property type="evidence" value="ECO:0007669"/>
    <property type="project" value="UniProtKB-EC"/>
</dbReference>
<dbReference type="InterPro" id="IPR004561">
    <property type="entry name" value="IsoChor_synthase"/>
</dbReference>
<sequence>MLDAIVTQTSNPSETPVDFSYYSTHRCVSASGIFERISQPAQTDGDNGQSLWQKIQATMARARAQGVSAPLVVGAIPFDTCRPSCLFIPLHYHFTFRQADTSLALSNSASPIATITQVNSMPDVRHFQSAVGAALRCVRQGEIRKVVLSRLLDVDVAQPIDCSAVMNNLRAQNPHAYHFSLPLPEGGILVGASPELLIRKNARRIWSNPLAGSICRHQDPQHDKLQCQQLLDSHKDQQEHRMVVDDIARHLRPLCRQLITPSAPSLLATNTMWHLSSPIEGELYQTDNSVIQLACLLHPTPAMCGTPTAAARQLIAELEPYDRGLFSGIVGWSDEHGDGEWAIIIRSAIIRQQQVRFFAGAGIVEGSDGQKEWEEIAGKMGTMLRALGLQLPG</sequence>
<dbReference type="PANTHER" id="PTHR42839">
    <property type="entry name" value="ISOCHORISMATE SYNTHASE ENTC"/>
    <property type="match status" value="1"/>
</dbReference>
<dbReference type="Gene3D" id="3.60.120.10">
    <property type="entry name" value="Anthranilate synthase"/>
    <property type="match status" value="1"/>
</dbReference>
<dbReference type="Proteomes" id="UP000825886">
    <property type="component" value="Chromosome"/>
</dbReference>
<dbReference type="SUPFAM" id="SSF56322">
    <property type="entry name" value="ADC synthase"/>
    <property type="match status" value="1"/>
</dbReference>
<dbReference type="InterPro" id="IPR005801">
    <property type="entry name" value="ADC_synthase"/>
</dbReference>
<dbReference type="InterPro" id="IPR015890">
    <property type="entry name" value="Chorismate_C"/>
</dbReference>
<comment type="similarity">
    <text evidence="2">Belongs to the isochorismate synthase family.</text>
</comment>
<gene>
    <name evidence="7" type="ORF">K6K13_13735</name>
</gene>
<evidence type="ECO:0000256" key="5">
    <source>
        <dbReference type="ARBA" id="ARBA00041564"/>
    </source>
</evidence>
<dbReference type="RefSeq" id="WP_222157518.1">
    <property type="nucleotide sequence ID" value="NZ_CP081864.1"/>
</dbReference>
<evidence type="ECO:0000313" key="7">
    <source>
        <dbReference type="EMBL" id="QZN94395.1"/>
    </source>
</evidence>
<feature type="domain" description="Chorismate-utilising enzyme C-terminal" evidence="6">
    <location>
        <begin position="125"/>
        <end position="379"/>
    </location>
</feature>
<keyword evidence="4 7" id="KW-0413">Isomerase</keyword>
<protein>
    <recommendedName>
        <fullName evidence="3">isochorismate synthase</fullName>
        <ecNumber evidence="3">5.4.4.2</ecNumber>
    </recommendedName>
    <alternativeName>
        <fullName evidence="5">Isochorismate mutase</fullName>
    </alternativeName>
</protein>
<evidence type="ECO:0000256" key="2">
    <source>
        <dbReference type="ARBA" id="ARBA00005297"/>
    </source>
</evidence>
<reference evidence="7 8" key="1">
    <citation type="submission" date="2021-08" db="EMBL/GenBank/DDBJ databases">
        <title>Culture and genomic analysis of Symbiopectobacterium purcellii sp. nov. gen. nov., isolated from the leafhopper Empoasca decipiens.</title>
        <authorList>
            <person name="Nadal-Jimenez P."/>
            <person name="Siozios S."/>
            <person name="Halliday N."/>
            <person name="Camara M."/>
            <person name="Hurst G.D.D."/>
        </authorList>
    </citation>
    <scope>NUCLEOTIDE SEQUENCE [LARGE SCALE GENOMIC DNA]</scope>
    <source>
        <strain evidence="7 8">SyEd1</strain>
    </source>
</reference>
<evidence type="ECO:0000256" key="1">
    <source>
        <dbReference type="ARBA" id="ARBA00000799"/>
    </source>
</evidence>
<proteinExistence type="inferred from homology"/>
<keyword evidence="8" id="KW-1185">Reference proteome</keyword>
<accession>A0ABX9AL08</accession>
<evidence type="ECO:0000313" key="8">
    <source>
        <dbReference type="Proteomes" id="UP000825886"/>
    </source>
</evidence>
<comment type="catalytic activity">
    <reaction evidence="1">
        <text>chorismate = isochorismate</text>
        <dbReference type="Rhea" id="RHEA:18985"/>
        <dbReference type="ChEBI" id="CHEBI:29748"/>
        <dbReference type="ChEBI" id="CHEBI:29780"/>
        <dbReference type="EC" id="5.4.4.2"/>
    </reaction>
</comment>
<dbReference type="EMBL" id="CP081864">
    <property type="protein sequence ID" value="QZN94395.1"/>
    <property type="molecule type" value="Genomic_DNA"/>
</dbReference>
<name>A0ABX9AL08_9ENTR</name>
<organism evidence="7 8">
    <name type="scientific">Symbiopectobacterium purcellii</name>
    <dbReference type="NCBI Taxonomy" id="2871826"/>
    <lineage>
        <taxon>Bacteria</taxon>
        <taxon>Pseudomonadati</taxon>
        <taxon>Pseudomonadota</taxon>
        <taxon>Gammaproteobacteria</taxon>
        <taxon>Enterobacterales</taxon>
        <taxon>Enterobacteriaceae</taxon>
    </lineage>
</organism>
<dbReference type="PANTHER" id="PTHR42839:SF2">
    <property type="entry name" value="ISOCHORISMATE SYNTHASE ENTC"/>
    <property type="match status" value="1"/>
</dbReference>
<evidence type="ECO:0000256" key="4">
    <source>
        <dbReference type="ARBA" id="ARBA00023235"/>
    </source>
</evidence>
<evidence type="ECO:0000259" key="6">
    <source>
        <dbReference type="Pfam" id="PF00425"/>
    </source>
</evidence>
<dbReference type="EC" id="5.4.4.2" evidence="3"/>
<dbReference type="Pfam" id="PF00425">
    <property type="entry name" value="Chorismate_bind"/>
    <property type="match status" value="1"/>
</dbReference>